<proteinExistence type="predicted"/>
<gene>
    <name evidence="5" type="ORF">GIL414_LOCUS10989</name>
</gene>
<dbReference type="EMBL" id="CAJOBJ010004037">
    <property type="protein sequence ID" value="CAF3986876.1"/>
    <property type="molecule type" value="Genomic_DNA"/>
</dbReference>
<comment type="caution">
    <text evidence="5">The sequence shown here is derived from an EMBL/GenBank/DDBJ whole genome shotgun (WGS) entry which is preliminary data.</text>
</comment>
<name>A0A8S2N5Q6_9BILA</name>
<reference evidence="5" key="1">
    <citation type="submission" date="2021-02" db="EMBL/GenBank/DDBJ databases">
        <authorList>
            <person name="Nowell W R."/>
        </authorList>
    </citation>
    <scope>NUCLEOTIDE SEQUENCE</scope>
</reference>
<organism evidence="5 6">
    <name type="scientific">Rotaria magnacalcarata</name>
    <dbReference type="NCBI Taxonomy" id="392030"/>
    <lineage>
        <taxon>Eukaryota</taxon>
        <taxon>Metazoa</taxon>
        <taxon>Spiralia</taxon>
        <taxon>Gnathifera</taxon>
        <taxon>Rotifera</taxon>
        <taxon>Eurotatoria</taxon>
        <taxon>Bdelloidea</taxon>
        <taxon>Philodinida</taxon>
        <taxon>Philodinidae</taxon>
        <taxon>Rotaria</taxon>
    </lineage>
</organism>
<feature type="compositionally biased region" description="Basic residues" evidence="3">
    <location>
        <begin position="560"/>
        <end position="570"/>
    </location>
</feature>
<dbReference type="PANTHER" id="PTHR21694">
    <property type="entry name" value="COILED-COIL DOMAIN-CONTAINING PROTEIN 63"/>
    <property type="match status" value="1"/>
</dbReference>
<dbReference type="InterPro" id="IPR049258">
    <property type="entry name" value="ODAD1_CC"/>
</dbReference>
<evidence type="ECO:0000313" key="6">
    <source>
        <dbReference type="Proteomes" id="UP000681720"/>
    </source>
</evidence>
<feature type="coiled-coil region" evidence="2">
    <location>
        <begin position="770"/>
        <end position="921"/>
    </location>
</feature>
<dbReference type="Pfam" id="PF21773">
    <property type="entry name" value="ODAD1_CC"/>
    <property type="match status" value="1"/>
</dbReference>
<dbReference type="AlphaFoldDB" id="A0A8S2N5Q6"/>
<evidence type="ECO:0000256" key="2">
    <source>
        <dbReference type="SAM" id="Coils"/>
    </source>
</evidence>
<accession>A0A8S2N5Q6</accession>
<dbReference type="Proteomes" id="UP000681720">
    <property type="component" value="Unassembled WGS sequence"/>
</dbReference>
<evidence type="ECO:0000256" key="1">
    <source>
        <dbReference type="ARBA" id="ARBA00023054"/>
    </source>
</evidence>
<feature type="compositionally biased region" description="Basic and acidic residues" evidence="3">
    <location>
        <begin position="575"/>
        <end position="590"/>
    </location>
</feature>
<evidence type="ECO:0000256" key="3">
    <source>
        <dbReference type="SAM" id="MobiDB-lite"/>
    </source>
</evidence>
<dbReference type="PANTHER" id="PTHR21694:SF18">
    <property type="entry name" value="COILED-COIL DOMAIN-CONTAINING PROTEIN 63"/>
    <property type="match status" value="1"/>
</dbReference>
<feature type="compositionally biased region" description="Basic residues" evidence="3">
    <location>
        <begin position="629"/>
        <end position="640"/>
    </location>
</feature>
<protein>
    <recommendedName>
        <fullName evidence="4">ODAD1 central coiled coil region domain-containing protein</fullName>
    </recommendedName>
</protein>
<feature type="region of interest" description="Disordered" evidence="3">
    <location>
        <begin position="535"/>
        <end position="590"/>
    </location>
</feature>
<evidence type="ECO:0000313" key="5">
    <source>
        <dbReference type="EMBL" id="CAF3986876.1"/>
    </source>
</evidence>
<keyword evidence="1 2" id="KW-0175">Coiled coil</keyword>
<feature type="region of interest" description="Disordered" evidence="3">
    <location>
        <begin position="627"/>
        <end position="657"/>
    </location>
</feature>
<evidence type="ECO:0000259" key="4">
    <source>
        <dbReference type="Pfam" id="PF21773"/>
    </source>
</evidence>
<feature type="domain" description="ODAD1 central coiled coil region" evidence="4">
    <location>
        <begin position="821"/>
        <end position="1095"/>
    </location>
</feature>
<dbReference type="InterPro" id="IPR051876">
    <property type="entry name" value="ODA-DC/CCD"/>
</dbReference>
<sequence>MTLLNRTVFDIPLIWNRRRFLATHNKRRLARKLIETSINVQLEKQMRTGFSHNIEIEQNITEIDEHLLKYHDKLRLLDNMIELASQSLRIYFDKRMESVRAIIKEHCNAIEQVIQEEDEHWKEIHSIMNQNLLNPGDIRSRNNNYPRVVQKSPAANIQTIEEVGDDDDDNVNRRVSRQLNTQTLTPLFSQMTRKSQLESKRLTVVPSIKVHSPGGQDISVFRKDDRFSMNMLPRNTIRRPFEIIETTFVVKPTNTLMDGEIQNIEYDDEANGTYRAPHRQYHSYLSVTQPNPLLTDTQPNIPTRLCFSPTMLQDATVSNEDDTNNKTSSSSNENNKVLMNAIFTSLDQNRTNVKQFTRDNYRFGQTFFLDTLKTEQSGDDQKIYKRPNIQDDDDVVIIGEIRPSIRPLGYISHTTNNTTNRRSYFPNQQESKTVQETVATKPRRRVTTTKVKAKSIIVTTRKTRSAAKIIAEREAATAAAVKAALEKTIEKKRKTRKRKQSKSIDRLAETSDEDYEDAASQSNFSRLANKKRKTKLYKKTKTDHHPYETSEDDDDDKPARTKRKTRRRTQSNKYNHKEEILNNKENSKRKTKKLIENDIKNNQNEVKKKSARLKKVKLSIIEDEEKLSKEKKRSQKLRKIKNGDEQTTKHKNTRASTNSNNVEEFIPINNSVDFDACNACHRSENNDPMKLMEFSSRITALTAEETKLKSLHRRLEMRIKRFLHRTHNSIVIQEKLLNIEKCSKNELLLRQSLIQQEKPPKDYKQFWSHIQYIEADNKNLEKTIDSLRTKIKEIEKDSERNRKIHNQQDDTEQYNNKTKLNQAENQLHRMNLELSKICASNTELRINIKRMLDERREMIEEYNRLRIALQNATDESRRLTHECSESFANRRNMLARMRAIRDQHERDEKKLLNDIRELDRLSESNYASKNFIVKKSNVRQEQTRLNELFSGKRAQGVKSAYTANEFRHLFRIGFDQDFFKEKVLNRTVETFIGEQEQVFTLFEYSVELVNELNYLHEDLDNKRKYISNLFLNDNIDTIVIKDIFATLEYSVNKANTNVQSLHTAKQNLRIILDTAYQLINNLFLELNCDRNIILTSNESINDRNILFYLATIESRVQELLFMLKTNRKGGGTHGYTDDTTISWRIIHSNMDQPYN</sequence>
<feature type="compositionally biased region" description="Basic residues" evidence="3">
    <location>
        <begin position="492"/>
        <end position="501"/>
    </location>
</feature>
<feature type="region of interest" description="Disordered" evidence="3">
    <location>
        <begin position="492"/>
        <end position="521"/>
    </location>
</feature>